<accession>A0ACB9J2D1</accession>
<keyword evidence="2" id="KW-1185">Reference proteome</keyword>
<proteinExistence type="predicted"/>
<reference evidence="1 2" key="2">
    <citation type="journal article" date="2022" name="Mol. Ecol. Resour.">
        <title>The genomes of chicory, endive, great burdock and yacon provide insights into Asteraceae paleo-polyploidization history and plant inulin production.</title>
        <authorList>
            <person name="Fan W."/>
            <person name="Wang S."/>
            <person name="Wang H."/>
            <person name="Wang A."/>
            <person name="Jiang F."/>
            <person name="Liu H."/>
            <person name="Zhao H."/>
            <person name="Xu D."/>
            <person name="Zhang Y."/>
        </authorList>
    </citation>
    <scope>NUCLEOTIDE SEQUENCE [LARGE SCALE GENOMIC DNA]</scope>
    <source>
        <strain evidence="2">cv. Yunnan</strain>
        <tissue evidence="1">Leaves</tissue>
    </source>
</reference>
<dbReference type="EMBL" id="CM042023">
    <property type="protein sequence ID" value="KAI3813858.1"/>
    <property type="molecule type" value="Genomic_DNA"/>
</dbReference>
<evidence type="ECO:0000313" key="1">
    <source>
        <dbReference type="EMBL" id="KAI3813858.1"/>
    </source>
</evidence>
<name>A0ACB9J2D1_9ASTR</name>
<reference evidence="2" key="1">
    <citation type="journal article" date="2022" name="Mol. Ecol. Resour.">
        <title>The genomes of chicory, endive, great burdock and yacon provide insights into Asteraceae palaeo-polyploidization history and plant inulin production.</title>
        <authorList>
            <person name="Fan W."/>
            <person name="Wang S."/>
            <person name="Wang H."/>
            <person name="Wang A."/>
            <person name="Jiang F."/>
            <person name="Liu H."/>
            <person name="Zhao H."/>
            <person name="Xu D."/>
            <person name="Zhang Y."/>
        </authorList>
    </citation>
    <scope>NUCLEOTIDE SEQUENCE [LARGE SCALE GENOMIC DNA]</scope>
    <source>
        <strain evidence="2">cv. Yunnan</strain>
    </source>
</reference>
<dbReference type="Proteomes" id="UP001056120">
    <property type="component" value="Linkage Group LG06"/>
</dbReference>
<gene>
    <name evidence="1" type="ORF">L1987_18593</name>
</gene>
<protein>
    <submittedName>
        <fullName evidence="1">Uncharacterized protein</fullName>
    </submittedName>
</protein>
<comment type="caution">
    <text evidence="1">The sequence shown here is derived from an EMBL/GenBank/DDBJ whole genome shotgun (WGS) entry which is preliminary data.</text>
</comment>
<sequence length="374" mass="42880">MWDELNKDEQVKSMLKKVKHRLAIYFPVFIDEASRISVVLEEVKTVIDVMLILCCEFMDSDEEFVVFDATSRRLLKCGFTQRQLELLSLAGRLPMKQNVDEKETVVGRHVDPDTYKFLRILDIESIFIFSFPRDILNLVNLRYLAIKSEDGNPPTSISNLIHLQIFIISSTTNIVLPRTTWDIECLRHLYIKSGENLNLIEDFSSGKFIGILENLQTISGVCPSLSCLSILTRTPDLRKLSFSGPLVSTLGVLEFPNIHSLNCLQMLKLSNTMKYHAPFLKLQDLDIVKWEASSGKFPRLQRLVVRHCSRLQEIPRGTGEILTLELIEVSWCGESTAQSATRIQKEQERNGNYFLKVSTSVHRDLQGKRKRPSY</sequence>
<evidence type="ECO:0000313" key="2">
    <source>
        <dbReference type="Proteomes" id="UP001056120"/>
    </source>
</evidence>
<organism evidence="1 2">
    <name type="scientific">Smallanthus sonchifolius</name>
    <dbReference type="NCBI Taxonomy" id="185202"/>
    <lineage>
        <taxon>Eukaryota</taxon>
        <taxon>Viridiplantae</taxon>
        <taxon>Streptophyta</taxon>
        <taxon>Embryophyta</taxon>
        <taxon>Tracheophyta</taxon>
        <taxon>Spermatophyta</taxon>
        <taxon>Magnoliopsida</taxon>
        <taxon>eudicotyledons</taxon>
        <taxon>Gunneridae</taxon>
        <taxon>Pentapetalae</taxon>
        <taxon>asterids</taxon>
        <taxon>campanulids</taxon>
        <taxon>Asterales</taxon>
        <taxon>Asteraceae</taxon>
        <taxon>Asteroideae</taxon>
        <taxon>Heliantheae alliance</taxon>
        <taxon>Millerieae</taxon>
        <taxon>Smallanthus</taxon>
    </lineage>
</organism>